<reference evidence="2" key="1">
    <citation type="journal article" date="2023" name="Nat. Plants">
        <title>Single-cell RNA sequencing provides a high-resolution roadmap for understanding the multicellular compartmentation of specialized metabolism.</title>
        <authorList>
            <person name="Sun S."/>
            <person name="Shen X."/>
            <person name="Li Y."/>
            <person name="Li Y."/>
            <person name="Wang S."/>
            <person name="Li R."/>
            <person name="Zhang H."/>
            <person name="Shen G."/>
            <person name="Guo B."/>
            <person name="Wei J."/>
            <person name="Xu J."/>
            <person name="St-Pierre B."/>
            <person name="Chen S."/>
            <person name="Sun C."/>
        </authorList>
    </citation>
    <scope>NUCLEOTIDE SEQUENCE [LARGE SCALE GENOMIC DNA]</scope>
</reference>
<keyword evidence="2" id="KW-1185">Reference proteome</keyword>
<sequence>MEAINPVRVMLFWDFEIARDAYGPYFTGVVRKSWTLPTTRMISHDELSTANNDEDEVDGSDGDDAISCQFESDDDNDLEEREFQTPLNPVNLVNPITENIVPQ</sequence>
<dbReference type="EMBL" id="CM044704">
    <property type="protein sequence ID" value="KAI5666723.1"/>
    <property type="molecule type" value="Genomic_DNA"/>
</dbReference>
<comment type="caution">
    <text evidence="1">The sequence shown here is derived from an EMBL/GenBank/DDBJ whole genome shotgun (WGS) entry which is preliminary data.</text>
</comment>
<proteinExistence type="predicted"/>
<gene>
    <name evidence="1" type="ORF">M9H77_16576</name>
</gene>
<organism evidence="1 2">
    <name type="scientific">Catharanthus roseus</name>
    <name type="common">Madagascar periwinkle</name>
    <name type="synonym">Vinca rosea</name>
    <dbReference type="NCBI Taxonomy" id="4058"/>
    <lineage>
        <taxon>Eukaryota</taxon>
        <taxon>Viridiplantae</taxon>
        <taxon>Streptophyta</taxon>
        <taxon>Embryophyta</taxon>
        <taxon>Tracheophyta</taxon>
        <taxon>Spermatophyta</taxon>
        <taxon>Magnoliopsida</taxon>
        <taxon>eudicotyledons</taxon>
        <taxon>Gunneridae</taxon>
        <taxon>Pentapetalae</taxon>
        <taxon>asterids</taxon>
        <taxon>lamiids</taxon>
        <taxon>Gentianales</taxon>
        <taxon>Apocynaceae</taxon>
        <taxon>Rauvolfioideae</taxon>
        <taxon>Vinceae</taxon>
        <taxon>Catharanthinae</taxon>
        <taxon>Catharanthus</taxon>
    </lineage>
</organism>
<evidence type="ECO:0000313" key="1">
    <source>
        <dbReference type="EMBL" id="KAI5666723.1"/>
    </source>
</evidence>
<protein>
    <submittedName>
        <fullName evidence="1">Uncharacterized protein</fullName>
    </submittedName>
</protein>
<dbReference type="Proteomes" id="UP001060085">
    <property type="component" value="Linkage Group LG04"/>
</dbReference>
<evidence type="ECO:0000313" key="2">
    <source>
        <dbReference type="Proteomes" id="UP001060085"/>
    </source>
</evidence>
<accession>A0ACC0B256</accession>
<name>A0ACC0B256_CATRO</name>